<dbReference type="OrthoDB" id="3365563at2759"/>
<dbReference type="GO" id="GO:0000139">
    <property type="term" value="C:Golgi membrane"/>
    <property type="evidence" value="ECO:0007669"/>
    <property type="project" value="TreeGrafter"/>
</dbReference>
<dbReference type="GO" id="GO:0008146">
    <property type="term" value="F:sulfotransferase activity"/>
    <property type="evidence" value="ECO:0007669"/>
    <property type="project" value="InterPro"/>
</dbReference>
<dbReference type="EMBL" id="LK052957">
    <property type="protein sequence ID" value="CDR48983.1"/>
    <property type="molecule type" value="Genomic_DNA"/>
</dbReference>
<evidence type="ECO:0000256" key="5">
    <source>
        <dbReference type="ARBA" id="ARBA00022989"/>
    </source>
</evidence>
<feature type="transmembrane region" description="Helical" evidence="8">
    <location>
        <begin position="186"/>
        <end position="210"/>
    </location>
</feature>
<sequence>MAERSGTKRVSLVLHAAGLISIYSLYGVLQEKIMKNSTYGPNNEHFTSSSLLIVFNRLFSIAVGLGILLWKTRQQPEHGGFSQRLRPASPYYAYASVALANFASTTCQYQALRYVSYTTQSLAKTSKMIPVLVVGACIYRKSYLTREWVAGGVILAGCATYLFSSPPTPHGHAAPSATSADTWDGLIGAAYLLGYLFFDGLVSSTQEAVFGKNPSSSDPFGPESPVLDQMIYTNVFAALIAIAASVASTATGSFWPNLELLLTSARLLWDVCVFSAASAVGLIVLLNTIASFGALTSSLIMTIRQFLSILINAAAFNNFSSVSLVGWVGVFWVASGIWIKINKSYDPPKQPKVVFDVGDDTEESRGMLEKEIASPIVMQYIVPLAIPVFVAILLAPFFSSSSIAFDKPFDPATLRTVGTDLPVSMGSVAAPVTEGQLGDDQPLADDDGMAGSELDALTSPTNDLPDIITSADAGDSANELTSPEKAEEDALNSAEASEAAELAVAVEGGSWDSQLHDAMSAACKNELVTIPYQTTIRTAFASFPRSGNSYLRSLIERATGYQTSSVYCDRGLERTFHGECNHRLNFFVKTHFPALPPVISPQNTALVNYYKQFDSAVHVVRNPLDAVASWWHLRHAPPTAEGYQNHEAKVELPGGKFGEAQRDDIIDLAKRWRRHTTYWQQAPLLTHTLRYEDLKAQPIPNMMSLLSFLLPDDDLPPLGDIACIAENHENLQAYHSRRSSDFAQWDSYESSLRQEILDIVRRPFCAFGYRRILLDAKGDLPDVQEAMDGCGFLDLSTSLSLTFTWPSYCDLGMADPDYDETRESWGKGD</sequence>
<evidence type="ECO:0000256" key="7">
    <source>
        <dbReference type="SAM" id="MobiDB-lite"/>
    </source>
</evidence>
<feature type="transmembrane region" description="Helical" evidence="8">
    <location>
        <begin position="231"/>
        <end position="255"/>
    </location>
</feature>
<keyword evidence="2" id="KW-0813">Transport</keyword>
<dbReference type="Gene3D" id="3.40.50.300">
    <property type="entry name" value="P-loop containing nucleotide triphosphate hydrolases"/>
    <property type="match status" value="1"/>
</dbReference>
<evidence type="ECO:0000256" key="4">
    <source>
        <dbReference type="ARBA" id="ARBA00022692"/>
    </source>
</evidence>
<feature type="transmembrane region" description="Helical" evidence="8">
    <location>
        <begin position="322"/>
        <end position="341"/>
    </location>
</feature>
<keyword evidence="4 8" id="KW-0812">Transmembrane</keyword>
<keyword evidence="3" id="KW-0762">Sugar transport</keyword>
<feature type="domain" description="Sulfotransferase" evidence="9">
    <location>
        <begin position="617"/>
        <end position="709"/>
    </location>
</feature>
<feature type="transmembrane region" description="Helical" evidence="8">
    <location>
        <begin position="267"/>
        <end position="286"/>
    </location>
</feature>
<comment type="subcellular location">
    <subcellularLocation>
        <location evidence="1">Membrane</location>
        <topology evidence="1">Multi-pass membrane protein</topology>
    </subcellularLocation>
</comment>
<evidence type="ECO:0000313" key="10">
    <source>
        <dbReference type="EMBL" id="CDR48983.1"/>
    </source>
</evidence>
<dbReference type="Pfam" id="PF08449">
    <property type="entry name" value="UAA"/>
    <property type="match status" value="1"/>
</dbReference>
<feature type="transmembrane region" description="Helical" evidence="8">
    <location>
        <begin position="148"/>
        <end position="166"/>
    </location>
</feature>
<keyword evidence="6 8" id="KW-0472">Membrane</keyword>
<feature type="region of interest" description="Disordered" evidence="7">
    <location>
        <begin position="433"/>
        <end position="485"/>
    </location>
</feature>
<feature type="transmembrane region" description="Helical" evidence="8">
    <location>
        <begin position="49"/>
        <end position="70"/>
    </location>
</feature>
<dbReference type="InterPro" id="IPR013657">
    <property type="entry name" value="SCL35B1-4/HUT1"/>
</dbReference>
<dbReference type="SUPFAM" id="SSF103481">
    <property type="entry name" value="Multidrug resistance efflux transporter EmrE"/>
    <property type="match status" value="1"/>
</dbReference>
<dbReference type="PANTHER" id="PTHR10778:SF13">
    <property type="entry name" value="ADENOSINE 3'-PHOSPHO 5'-PHOSPHOSULFATE TRANSPORTER 1"/>
    <property type="match status" value="1"/>
</dbReference>
<dbReference type="Pfam" id="PF00685">
    <property type="entry name" value="Sulfotransfer_1"/>
    <property type="match status" value="1"/>
</dbReference>
<evidence type="ECO:0000256" key="3">
    <source>
        <dbReference type="ARBA" id="ARBA00022597"/>
    </source>
</evidence>
<feature type="transmembrane region" description="Helical" evidence="8">
    <location>
        <begin position="377"/>
        <end position="398"/>
    </location>
</feature>
<proteinExistence type="predicted"/>
<evidence type="ECO:0000256" key="8">
    <source>
        <dbReference type="SAM" id="Phobius"/>
    </source>
</evidence>
<name>A0A061BPK2_RHOTO</name>
<organism evidence="10">
    <name type="scientific">Rhodotorula toruloides</name>
    <name type="common">Yeast</name>
    <name type="synonym">Rhodosporidium toruloides</name>
    <dbReference type="NCBI Taxonomy" id="5286"/>
    <lineage>
        <taxon>Eukaryota</taxon>
        <taxon>Fungi</taxon>
        <taxon>Dikarya</taxon>
        <taxon>Basidiomycota</taxon>
        <taxon>Pucciniomycotina</taxon>
        <taxon>Microbotryomycetes</taxon>
        <taxon>Sporidiobolales</taxon>
        <taxon>Sporidiobolaceae</taxon>
        <taxon>Rhodotorula</taxon>
    </lineage>
</organism>
<dbReference type="GO" id="GO:0005789">
    <property type="term" value="C:endoplasmic reticulum membrane"/>
    <property type="evidence" value="ECO:0007669"/>
    <property type="project" value="TreeGrafter"/>
</dbReference>
<accession>A0A061BPK2</accession>
<evidence type="ECO:0000256" key="2">
    <source>
        <dbReference type="ARBA" id="ARBA00022448"/>
    </source>
</evidence>
<dbReference type="InterPro" id="IPR027417">
    <property type="entry name" value="P-loop_NTPase"/>
</dbReference>
<reference evidence="10" key="1">
    <citation type="journal article" date="2014" name="Genome Announc.">
        <title>Draft genome sequence of Rhodosporidium toruloides CECT1137, an oleaginous yeast of biotechnological interest.</title>
        <authorList>
            <person name="Morin N."/>
            <person name="Calcas X."/>
            <person name="Devillers H."/>
            <person name="Durrens P."/>
            <person name="Sherman D.J."/>
            <person name="Nicaud J.-M."/>
            <person name="Neuveglise C."/>
        </authorList>
    </citation>
    <scope>NUCLEOTIDE SEQUENCE</scope>
    <source>
        <strain evidence="10">CECT1137</strain>
    </source>
</reference>
<evidence type="ECO:0000256" key="1">
    <source>
        <dbReference type="ARBA" id="ARBA00004141"/>
    </source>
</evidence>
<keyword evidence="5 8" id="KW-1133">Transmembrane helix</keyword>
<dbReference type="InterPro" id="IPR000863">
    <property type="entry name" value="Sulfotransferase_dom"/>
</dbReference>
<dbReference type="SUPFAM" id="SSF52540">
    <property type="entry name" value="P-loop containing nucleoside triphosphate hydrolases"/>
    <property type="match status" value="1"/>
</dbReference>
<dbReference type="GO" id="GO:0046964">
    <property type="term" value="F:3'-phosphoadenosine 5'-phosphosulfate transmembrane transporter activity"/>
    <property type="evidence" value="ECO:0007669"/>
    <property type="project" value="TreeGrafter"/>
</dbReference>
<dbReference type="InterPro" id="IPR037185">
    <property type="entry name" value="EmrE-like"/>
</dbReference>
<evidence type="ECO:0000259" key="9">
    <source>
        <dbReference type="Pfam" id="PF00685"/>
    </source>
</evidence>
<feature type="transmembrane region" description="Helical" evidence="8">
    <location>
        <begin position="12"/>
        <end position="29"/>
    </location>
</feature>
<protein>
    <submittedName>
        <fullName evidence="10">RHTO0S22e00606g1_1</fullName>
    </submittedName>
</protein>
<dbReference type="AlphaFoldDB" id="A0A061BPK2"/>
<dbReference type="PANTHER" id="PTHR10778">
    <property type="entry name" value="SOLUTE CARRIER FAMILY 35 MEMBER B"/>
    <property type="match status" value="1"/>
</dbReference>
<gene>
    <name evidence="10" type="ORF">RHTO0S_22e00606g</name>
</gene>
<evidence type="ECO:0000256" key="6">
    <source>
        <dbReference type="ARBA" id="ARBA00023136"/>
    </source>
</evidence>